<dbReference type="eggNOG" id="COG0484">
    <property type="taxonomic scope" value="Bacteria"/>
</dbReference>
<dbReference type="Pfam" id="PF01556">
    <property type="entry name" value="DnaJ_C"/>
    <property type="match status" value="1"/>
</dbReference>
<evidence type="ECO:0000256" key="3">
    <source>
        <dbReference type="ARBA" id="ARBA00023186"/>
    </source>
</evidence>
<dbReference type="OrthoDB" id="9779889at2"/>
<dbReference type="EMBL" id="CP002045">
    <property type="protein sequence ID" value="ADH91933.1"/>
    <property type="molecule type" value="Genomic_DNA"/>
</dbReference>
<gene>
    <name evidence="5" type="ordered locus">Arch_0170</name>
</gene>
<dbReference type="SUPFAM" id="SSF46565">
    <property type="entry name" value="Chaperone J-domain"/>
    <property type="match status" value="1"/>
</dbReference>
<dbReference type="KEGG" id="ahe:Arch_0170"/>
<dbReference type="InterPro" id="IPR008971">
    <property type="entry name" value="HSP40/DnaJ_pept-bd"/>
</dbReference>
<dbReference type="PANTHER" id="PTHR43096">
    <property type="entry name" value="DNAJ HOMOLOG 1, MITOCHONDRIAL-RELATED"/>
    <property type="match status" value="1"/>
</dbReference>
<name>D7BLY4_ARCHD</name>
<dbReference type="InterPro" id="IPR001623">
    <property type="entry name" value="DnaJ_domain"/>
</dbReference>
<dbReference type="GO" id="GO:0051082">
    <property type="term" value="F:unfolded protein binding"/>
    <property type="evidence" value="ECO:0007669"/>
    <property type="project" value="InterPro"/>
</dbReference>
<evidence type="ECO:0000256" key="1">
    <source>
        <dbReference type="ARBA" id="ARBA00022705"/>
    </source>
</evidence>
<dbReference type="STRING" id="644284.Arch_0170"/>
<dbReference type="PANTHER" id="PTHR43096:SF54">
    <property type="entry name" value="CHAPERONE PROTEIN DNAJ 1"/>
    <property type="match status" value="1"/>
</dbReference>
<dbReference type="Gene3D" id="2.60.260.20">
    <property type="entry name" value="Urease metallochaperone UreE, N-terminal domain"/>
    <property type="match status" value="2"/>
</dbReference>
<evidence type="ECO:0000313" key="6">
    <source>
        <dbReference type="Proteomes" id="UP000000376"/>
    </source>
</evidence>
<dbReference type="Gene3D" id="1.10.287.110">
    <property type="entry name" value="DnaJ domain"/>
    <property type="match status" value="1"/>
</dbReference>
<dbReference type="InterPro" id="IPR002939">
    <property type="entry name" value="DnaJ_C"/>
</dbReference>
<evidence type="ECO:0000256" key="2">
    <source>
        <dbReference type="ARBA" id="ARBA00023016"/>
    </source>
</evidence>
<sequence length="331" mass="35490">MASQDWMNKDFYQALGVSKTASAEEIKSAYRKLARKYHPDRNPGDTAAEAKFKEISEAYGVLKDDQERKQYDAIRSMSGGARFTPGSGGFEDIFSGMFNQGRSQSGYSTMGDAPGFEDILKNMFGQGAPQPNGAGGFGGFGGFGKRGPERGGDIKAKAQLTFRQAVDGATITLNINGKPITARIPKGVTDGQKIRLKGKGHPGTNGGANGDLLVTVSVENHPVYELRGHDLYVNVPISFDEALLGAIIDVPMLNGDCVKVKIPQGSTTGKTMRVRGKGLDGANGKVGDMYVKLTINVPGEVSDEARRAVEAYRNATTDIDPRADFIKMTRI</sequence>
<reference evidence="5 6" key="1">
    <citation type="journal article" date="2010" name="Stand. Genomic Sci.">
        <title>Complete genome sequence of Arcanobacterium haemolyticum type strain (11018).</title>
        <authorList>
            <person name="Yasawong M."/>
            <person name="Teshima H."/>
            <person name="Lapidus A."/>
            <person name="Nolan M."/>
            <person name="Lucas S."/>
            <person name="Glavina Del Rio T."/>
            <person name="Tice H."/>
            <person name="Cheng J."/>
            <person name="Bruce D."/>
            <person name="Detter C."/>
            <person name="Tapia R."/>
            <person name="Han C."/>
            <person name="Goodwin L."/>
            <person name="Pitluck S."/>
            <person name="Liolios K."/>
            <person name="Ivanova N."/>
            <person name="Mavromatis K."/>
            <person name="Mikhailova N."/>
            <person name="Pati A."/>
            <person name="Chen A."/>
            <person name="Palaniappan K."/>
            <person name="Land M."/>
            <person name="Hauser L."/>
            <person name="Chang Y."/>
            <person name="Jeffries C."/>
            <person name="Rohde M."/>
            <person name="Sikorski J."/>
            <person name="Pukall R."/>
            <person name="Goker M."/>
            <person name="Woyke T."/>
            <person name="Bristow J."/>
            <person name="Eisen J."/>
            <person name="Markowitz V."/>
            <person name="Hugenholtz P."/>
            <person name="Kyrpides N."/>
            <person name="Klenk H."/>
        </authorList>
    </citation>
    <scope>NUCLEOTIDE SEQUENCE [LARGE SCALE GENOMIC DNA]</scope>
    <source>
        <strain evidence="6">ATCC 9345 / DSM 20595 / CCUG 17215 / LMG 16163 / NBRC 15585 / NCTC 8452 / 11018</strain>
    </source>
</reference>
<dbReference type="SMART" id="SM00271">
    <property type="entry name" value="DnaJ"/>
    <property type="match status" value="1"/>
</dbReference>
<evidence type="ECO:0000259" key="4">
    <source>
        <dbReference type="PROSITE" id="PS50076"/>
    </source>
</evidence>
<dbReference type="Proteomes" id="UP000000376">
    <property type="component" value="Chromosome"/>
</dbReference>
<dbReference type="InterPro" id="IPR036869">
    <property type="entry name" value="J_dom_sf"/>
</dbReference>
<proteinExistence type="predicted"/>
<keyword evidence="3" id="KW-0143">Chaperone</keyword>
<dbReference type="Pfam" id="PF00226">
    <property type="entry name" value="DnaJ"/>
    <property type="match status" value="1"/>
</dbReference>
<dbReference type="GO" id="GO:0005737">
    <property type="term" value="C:cytoplasm"/>
    <property type="evidence" value="ECO:0007669"/>
    <property type="project" value="TreeGrafter"/>
</dbReference>
<accession>D7BLY4</accession>
<keyword evidence="2 5" id="KW-0346">Stress response</keyword>
<protein>
    <submittedName>
        <fullName evidence="5">Heat shock protein DnaJ domain protein</fullName>
    </submittedName>
</protein>
<dbReference type="RefSeq" id="WP_013169431.1">
    <property type="nucleotide sequence ID" value="NC_014218.1"/>
</dbReference>
<dbReference type="HOGENOM" id="CLU_017633_0_0_11"/>
<dbReference type="GO" id="GO:0042026">
    <property type="term" value="P:protein refolding"/>
    <property type="evidence" value="ECO:0007669"/>
    <property type="project" value="TreeGrafter"/>
</dbReference>
<evidence type="ECO:0000313" key="5">
    <source>
        <dbReference type="EMBL" id="ADH91933.1"/>
    </source>
</evidence>
<feature type="domain" description="J" evidence="4">
    <location>
        <begin position="10"/>
        <end position="75"/>
    </location>
</feature>
<keyword evidence="6" id="KW-1185">Reference proteome</keyword>
<dbReference type="PRINTS" id="PR00625">
    <property type="entry name" value="JDOMAIN"/>
</dbReference>
<dbReference type="PROSITE" id="PS50076">
    <property type="entry name" value="DNAJ_2"/>
    <property type="match status" value="1"/>
</dbReference>
<dbReference type="FunFam" id="2.60.260.20:FF:000013">
    <property type="entry name" value="DnaJ subfamily B member 11"/>
    <property type="match status" value="1"/>
</dbReference>
<dbReference type="SUPFAM" id="SSF49493">
    <property type="entry name" value="HSP40/DnaJ peptide-binding domain"/>
    <property type="match status" value="2"/>
</dbReference>
<dbReference type="CDD" id="cd10747">
    <property type="entry name" value="DnaJ_C"/>
    <property type="match status" value="1"/>
</dbReference>
<keyword evidence="1" id="KW-0235">DNA replication</keyword>
<dbReference type="AlphaFoldDB" id="D7BLY4"/>
<organism evidence="5 6">
    <name type="scientific">Arcanobacterium haemolyticum (strain ATCC 9345 / DSM 20595 / CCM 5947 / CCUG 17215 / LMG 16163 / NBRC 15585 / NCTC 8452 / 11018)</name>
    <dbReference type="NCBI Taxonomy" id="644284"/>
    <lineage>
        <taxon>Bacteria</taxon>
        <taxon>Bacillati</taxon>
        <taxon>Actinomycetota</taxon>
        <taxon>Actinomycetes</taxon>
        <taxon>Actinomycetales</taxon>
        <taxon>Actinomycetaceae</taxon>
        <taxon>Arcanobacterium</taxon>
    </lineage>
</organism>
<dbReference type="CDD" id="cd06257">
    <property type="entry name" value="DnaJ"/>
    <property type="match status" value="1"/>
</dbReference>